<dbReference type="AlphaFoldDB" id="A0A8B9QR89"/>
<reference evidence="1" key="1">
    <citation type="submission" date="2025-08" db="UniProtKB">
        <authorList>
            <consortium name="Ensembl"/>
        </authorList>
    </citation>
    <scope>IDENTIFICATION</scope>
</reference>
<reference evidence="1" key="2">
    <citation type="submission" date="2025-09" db="UniProtKB">
        <authorList>
            <consortium name="Ensembl"/>
        </authorList>
    </citation>
    <scope>IDENTIFICATION</scope>
</reference>
<dbReference type="Ensembl" id="ENSAOWT00000032170.1">
    <property type="protein sequence ID" value="ENSAOWP00000028397.1"/>
    <property type="gene ID" value="ENSAOWG00000019119.1"/>
</dbReference>
<sequence length="128" mass="13990">ISCGFSKNLTKAGSFNKDARICSKAKDHSWSPLELCALLPSACSELLSSCPLFGTSAGNSVTAAELLTGVTGLCSLLPTSSIFNRRLVTTAIARYNSSSSGSPWNRLYRVFENWMNWTWTSLDKPRYV</sequence>
<proteinExistence type="predicted"/>
<organism evidence="1 2">
    <name type="scientific">Apteryx owenii</name>
    <name type="common">Little spotted kiwi</name>
    <dbReference type="NCBI Taxonomy" id="8824"/>
    <lineage>
        <taxon>Eukaryota</taxon>
        <taxon>Metazoa</taxon>
        <taxon>Chordata</taxon>
        <taxon>Craniata</taxon>
        <taxon>Vertebrata</taxon>
        <taxon>Euteleostomi</taxon>
        <taxon>Archelosauria</taxon>
        <taxon>Archosauria</taxon>
        <taxon>Dinosauria</taxon>
        <taxon>Saurischia</taxon>
        <taxon>Theropoda</taxon>
        <taxon>Coelurosauria</taxon>
        <taxon>Aves</taxon>
        <taxon>Palaeognathae</taxon>
        <taxon>Apterygiformes</taxon>
        <taxon>Apterygidae</taxon>
        <taxon>Apteryx</taxon>
    </lineage>
</organism>
<protein>
    <submittedName>
        <fullName evidence="1">Uncharacterized protein</fullName>
    </submittedName>
</protein>
<keyword evidence="2" id="KW-1185">Reference proteome</keyword>
<accession>A0A8B9QR89</accession>
<dbReference type="Proteomes" id="UP000694424">
    <property type="component" value="Unplaced"/>
</dbReference>
<evidence type="ECO:0000313" key="1">
    <source>
        <dbReference type="Ensembl" id="ENSAOWP00000028397.1"/>
    </source>
</evidence>
<evidence type="ECO:0000313" key="2">
    <source>
        <dbReference type="Proteomes" id="UP000694424"/>
    </source>
</evidence>
<name>A0A8B9QR89_APTOW</name>